<sequence length="502" mass="56011">MADGTDDDDVIHLASFNIHRSQGRRHRRRTFITISDDSDEEPVTLVPNSPAHDDDVSILEPDDDDDDVVILERHHHHPIDVTVQRHHPIDVTVQRHHHHPIDVTVQRHHHPIQSCGTTPHPVPAQTIHLDLNTDQTSTPDQACPAGGQVSSAPSGPDPCPPTAAPSWTPQPAKAPAPPCQPHALLLTHAFQMQQPRALQPRPAPQRWPAGPLCRPCPPGAVDSCGPRASGPPETGHRITLGSQTPGGPNPQPRASLLAHDRPLSLEPQVALLSPKGSRGEGRSLLVLQEVQRPERPQLQPHVRAHWSEECICNVLLENPAFPQRQSSSSASQTSILLEPSFNNTQSAEDLFDYGSLGPVGPEVVMQAADLLMGDFRMISCQHIKWSLNAMKGHYAITRKALCEAVKQLQDSESLEKRKRRRHTGERCYIDFKFQHGSVKLEKRMYFLEKNRRGCRTYGAALDQSLQREITFYQQKAKEHAEHEDFLLALQVNEEEYEKVQLP</sequence>
<keyword evidence="4" id="KW-0833">Ubl conjugation pathway</keyword>
<feature type="region of interest" description="Disordered" evidence="6">
    <location>
        <begin position="133"/>
        <end position="180"/>
    </location>
</feature>
<evidence type="ECO:0000313" key="8">
    <source>
        <dbReference type="EMBL" id="KAK6312638.1"/>
    </source>
</evidence>
<dbReference type="Pfam" id="PF26112">
    <property type="entry name" value="UBA_RNF216"/>
    <property type="match status" value="1"/>
</dbReference>
<dbReference type="AlphaFoldDB" id="A0AAN8LKI4"/>
<evidence type="ECO:0000313" key="9">
    <source>
        <dbReference type="Proteomes" id="UP001356427"/>
    </source>
</evidence>
<comment type="pathway">
    <text evidence="1">Protein modification; protein ubiquitination.</text>
</comment>
<evidence type="ECO:0000256" key="5">
    <source>
        <dbReference type="ARBA" id="ARBA00022833"/>
    </source>
</evidence>
<keyword evidence="2" id="KW-0479">Metal-binding</keyword>
<feature type="domain" description="E3 ubiquitin-protein ligase RNF216 UBA" evidence="7">
    <location>
        <begin position="350"/>
        <end position="498"/>
    </location>
</feature>
<dbReference type="PANTHER" id="PTHR22770">
    <property type="entry name" value="UBIQUITIN CONJUGATING ENZYME 7 INTERACTING PROTEIN-RELATED"/>
    <property type="match status" value="1"/>
</dbReference>
<name>A0AAN8LKI4_9TELE</name>
<proteinExistence type="predicted"/>
<evidence type="ECO:0000256" key="6">
    <source>
        <dbReference type="SAM" id="MobiDB-lite"/>
    </source>
</evidence>
<evidence type="ECO:0000256" key="4">
    <source>
        <dbReference type="ARBA" id="ARBA00022786"/>
    </source>
</evidence>
<gene>
    <name evidence="8" type="ORF">J4Q44_G00183020</name>
</gene>
<dbReference type="PANTHER" id="PTHR22770:SF47">
    <property type="entry name" value="E3 UBIQUITIN-PROTEIN LIGASE RNF216"/>
    <property type="match status" value="1"/>
</dbReference>
<dbReference type="Proteomes" id="UP001356427">
    <property type="component" value="Unassembled WGS sequence"/>
</dbReference>
<keyword evidence="9" id="KW-1185">Reference proteome</keyword>
<organism evidence="8 9">
    <name type="scientific">Coregonus suidteri</name>
    <dbReference type="NCBI Taxonomy" id="861788"/>
    <lineage>
        <taxon>Eukaryota</taxon>
        <taxon>Metazoa</taxon>
        <taxon>Chordata</taxon>
        <taxon>Craniata</taxon>
        <taxon>Vertebrata</taxon>
        <taxon>Euteleostomi</taxon>
        <taxon>Actinopterygii</taxon>
        <taxon>Neopterygii</taxon>
        <taxon>Teleostei</taxon>
        <taxon>Protacanthopterygii</taxon>
        <taxon>Salmoniformes</taxon>
        <taxon>Salmonidae</taxon>
        <taxon>Coregoninae</taxon>
        <taxon>Coregonus</taxon>
    </lineage>
</organism>
<evidence type="ECO:0000256" key="1">
    <source>
        <dbReference type="ARBA" id="ARBA00004906"/>
    </source>
</evidence>
<dbReference type="InterPro" id="IPR058758">
    <property type="entry name" value="UBA_RNF216"/>
</dbReference>
<evidence type="ECO:0000256" key="2">
    <source>
        <dbReference type="ARBA" id="ARBA00022723"/>
    </source>
</evidence>
<dbReference type="EMBL" id="JAGTTL010000015">
    <property type="protein sequence ID" value="KAK6312638.1"/>
    <property type="molecule type" value="Genomic_DNA"/>
</dbReference>
<dbReference type="GO" id="GO:0008270">
    <property type="term" value="F:zinc ion binding"/>
    <property type="evidence" value="ECO:0007669"/>
    <property type="project" value="UniProtKB-KW"/>
</dbReference>
<evidence type="ECO:0000256" key="3">
    <source>
        <dbReference type="ARBA" id="ARBA00022771"/>
    </source>
</evidence>
<keyword evidence="5" id="KW-0862">Zinc</keyword>
<protein>
    <recommendedName>
        <fullName evidence="7">E3 ubiquitin-protein ligase RNF216 UBA domain-containing protein</fullName>
    </recommendedName>
</protein>
<comment type="caution">
    <text evidence="8">The sequence shown here is derived from an EMBL/GenBank/DDBJ whole genome shotgun (WGS) entry which is preliminary data.</text>
</comment>
<keyword evidence="3" id="KW-0863">Zinc-finger</keyword>
<dbReference type="InterPro" id="IPR051628">
    <property type="entry name" value="LUBAC_E3_Ligases"/>
</dbReference>
<feature type="region of interest" description="Disordered" evidence="6">
    <location>
        <begin position="223"/>
        <end position="256"/>
    </location>
</feature>
<accession>A0AAN8LKI4</accession>
<reference evidence="8 9" key="1">
    <citation type="submission" date="2021-04" db="EMBL/GenBank/DDBJ databases">
        <authorList>
            <person name="De Guttry C."/>
            <person name="Zahm M."/>
            <person name="Klopp C."/>
            <person name="Cabau C."/>
            <person name="Louis A."/>
            <person name="Berthelot C."/>
            <person name="Parey E."/>
            <person name="Roest Crollius H."/>
            <person name="Montfort J."/>
            <person name="Robinson-Rechavi M."/>
            <person name="Bucao C."/>
            <person name="Bouchez O."/>
            <person name="Gislard M."/>
            <person name="Lluch J."/>
            <person name="Milhes M."/>
            <person name="Lampietro C."/>
            <person name="Lopez Roques C."/>
            <person name="Donnadieu C."/>
            <person name="Braasch I."/>
            <person name="Desvignes T."/>
            <person name="Postlethwait J."/>
            <person name="Bobe J."/>
            <person name="Wedekind C."/>
            <person name="Guiguen Y."/>
        </authorList>
    </citation>
    <scope>NUCLEOTIDE SEQUENCE [LARGE SCALE GENOMIC DNA]</scope>
    <source>
        <strain evidence="8">Cs_M1</strain>
        <tissue evidence="8">Blood</tissue>
    </source>
</reference>
<evidence type="ECO:0000259" key="7">
    <source>
        <dbReference type="Pfam" id="PF26112"/>
    </source>
</evidence>